<proteinExistence type="predicted"/>
<feature type="region of interest" description="Disordered" evidence="1">
    <location>
        <begin position="621"/>
        <end position="662"/>
    </location>
</feature>
<dbReference type="EMBL" id="VWRN01000025">
    <property type="protein sequence ID" value="KAA6127080.1"/>
    <property type="molecule type" value="Genomic_DNA"/>
</dbReference>
<evidence type="ECO:0000313" key="3">
    <source>
        <dbReference type="Proteomes" id="UP000324324"/>
    </source>
</evidence>
<comment type="caution">
    <text evidence="2">The sequence shown here is derived from an EMBL/GenBank/DDBJ whole genome shotgun (WGS) entry which is preliminary data.</text>
</comment>
<evidence type="ECO:0000313" key="2">
    <source>
        <dbReference type="EMBL" id="KAA6127080.1"/>
    </source>
</evidence>
<name>A0A5M8AZQ1_9BURK</name>
<dbReference type="RefSeq" id="WP_150082769.1">
    <property type="nucleotide sequence ID" value="NZ_VWRN01000025.1"/>
</dbReference>
<organism evidence="2 3">
    <name type="scientific">Cupriavidus cauae</name>
    <dbReference type="NCBI Taxonomy" id="2608999"/>
    <lineage>
        <taxon>Bacteria</taxon>
        <taxon>Pseudomonadati</taxon>
        <taxon>Pseudomonadota</taxon>
        <taxon>Betaproteobacteria</taxon>
        <taxon>Burkholderiales</taxon>
        <taxon>Burkholderiaceae</taxon>
        <taxon>Cupriavidus</taxon>
    </lineage>
</organism>
<sequence length="771" mass="82801">MPDPIAPYFPACPMPSASNESGAQATADVHADANVGLPANSHADADAGPDAQTSTGWHRLPAELVAHVGSFLPWQALDALRLTHKRTHQALASCTVTARVGWRIACVSSLSTLRYTVRALRDPLLSDANRANELCALAERLPRLDGGMVAAARDVLLEGIARLPAPLRARPVVGVMQGLARCEELVCHPRGALPLLLAVEHLPPAQRAEPLIACLRIASLTQDAMPDVDEWIDEALQLPMPDRGAVLAQILRRFPFVRATRADERVQQFLQARARLQTPDGEPSWSEQAAVLAGLADTLDVQWEAGYVRDEPAAHRLWCDLLEAARALPPGPALDVMVALAGPGSQRLSDSAAQRWPLLWNAGQRFAADPARWTRWLGALAAHHGWAEPPDAWDRLFDAAATLPPDGQGPVLAMLARGVAVPVEAADREARWHALHERIVAVPAASRAGPLAELADALLTDEADMEDPRWQRLLDALRPLPAASQVKVLLACIEIGNVERFWAPCHRIIMTRLPMEERAGVLTQLADWIAQLAPHAQRAPAWWDIARSVPALPPAQRHAPWQMLLRRVHRVFEFDPEGHRRAWDTLAELLAGQPPVARQQCLLGATWNADAGRCELGPDAGTRSARRAAGRGAGPAGALRRRAGPHGLACQRTRDGMDGTGARGTGIADALSRRAAAIAGALAGRTAPRHPPGGPLALRRAAARRGARRHTGRVPADRSLCGIRAGAPCIEAAAVSGGDAGHRAEARADRRDLALSRFTEAPCFGKSMLAS</sequence>
<evidence type="ECO:0000256" key="1">
    <source>
        <dbReference type="SAM" id="MobiDB-lite"/>
    </source>
</evidence>
<dbReference type="Proteomes" id="UP000324324">
    <property type="component" value="Unassembled WGS sequence"/>
</dbReference>
<reference evidence="2 3" key="1">
    <citation type="submission" date="2019-09" db="EMBL/GenBank/DDBJ databases">
        <title>Isolation of a novel species in the genus Cupriavidus from patients with sepsis using whole genome sequencing.</title>
        <authorList>
            <person name="Kweon O.J."/>
            <person name="Lee M.-K."/>
        </authorList>
    </citation>
    <scope>NUCLEOTIDE SEQUENCE [LARGE SCALE GENOMIC DNA]</scope>
    <source>
        <strain evidence="2 3">MKL-01</strain>
    </source>
</reference>
<protein>
    <submittedName>
        <fullName evidence="2">Uncharacterized protein</fullName>
    </submittedName>
</protein>
<gene>
    <name evidence="2" type="ORF">F1599_08665</name>
</gene>
<dbReference type="AlphaFoldDB" id="A0A5M8AZQ1"/>
<keyword evidence="3" id="KW-1185">Reference proteome</keyword>
<accession>A0A5M8AZQ1</accession>